<evidence type="ECO:0000259" key="5">
    <source>
        <dbReference type="Pfam" id="PF00496"/>
    </source>
</evidence>
<accession>A0A7K3TA11</accession>
<dbReference type="SUPFAM" id="SSF53850">
    <property type="entry name" value="Periplasmic binding protein-like II"/>
    <property type="match status" value="1"/>
</dbReference>
<dbReference type="GO" id="GO:1904680">
    <property type="term" value="F:peptide transmembrane transporter activity"/>
    <property type="evidence" value="ECO:0007669"/>
    <property type="project" value="TreeGrafter"/>
</dbReference>
<keyword evidence="3" id="KW-0732">Signal</keyword>
<evidence type="ECO:0000256" key="4">
    <source>
        <dbReference type="SAM" id="MobiDB-lite"/>
    </source>
</evidence>
<dbReference type="CDD" id="cd00995">
    <property type="entry name" value="PBP2_NikA_DppA_OppA_like"/>
    <property type="match status" value="1"/>
</dbReference>
<dbReference type="InterPro" id="IPR000914">
    <property type="entry name" value="SBP_5_dom"/>
</dbReference>
<feature type="region of interest" description="Disordered" evidence="4">
    <location>
        <begin position="167"/>
        <end position="189"/>
    </location>
</feature>
<organism evidence="6 7">
    <name type="scientific">Bifidobacterium ramosum</name>
    <dbReference type="NCBI Taxonomy" id="1798158"/>
    <lineage>
        <taxon>Bacteria</taxon>
        <taxon>Bacillati</taxon>
        <taxon>Actinomycetota</taxon>
        <taxon>Actinomycetes</taxon>
        <taxon>Bifidobacteriales</taxon>
        <taxon>Bifidobacteriaceae</taxon>
        <taxon>Bifidobacterium</taxon>
    </lineage>
</organism>
<dbReference type="Proteomes" id="UP000469943">
    <property type="component" value="Unassembled WGS sequence"/>
</dbReference>
<feature type="domain" description="Solute-binding protein family 5" evidence="5">
    <location>
        <begin position="231"/>
        <end position="589"/>
    </location>
</feature>
<dbReference type="Gene3D" id="3.40.190.10">
    <property type="entry name" value="Periplasmic binding protein-like II"/>
    <property type="match status" value="1"/>
</dbReference>
<proteinExistence type="inferred from homology"/>
<dbReference type="InterPro" id="IPR039424">
    <property type="entry name" value="SBP_5"/>
</dbReference>
<protein>
    <recommendedName>
        <fullName evidence="5">Solute-binding protein family 5 domain-containing protein</fullName>
    </recommendedName>
</protein>
<evidence type="ECO:0000256" key="1">
    <source>
        <dbReference type="ARBA" id="ARBA00005695"/>
    </source>
</evidence>
<evidence type="ECO:0000256" key="3">
    <source>
        <dbReference type="ARBA" id="ARBA00022729"/>
    </source>
</evidence>
<dbReference type="PANTHER" id="PTHR30290:SF9">
    <property type="entry name" value="OLIGOPEPTIDE-BINDING PROTEIN APPA"/>
    <property type="match status" value="1"/>
</dbReference>
<sequence>MPPGRGRPVRRSTPPARVRACSWVCSLSFVPRGRREMMYDVSPICPTVLRDSRDRGGVAIRTSYGRLQRQPRPAYNGLSRRTITPILNVLSITHIGQNGQHATSEHVHRVGRNMYPPQRRTTLRSAIVTKEKEPFIMSLLSTSRARTAGLAAVLALSLGLAGCGAVPDDNSSSAASQDSTTPVSGGVLRFGTKDEPGNGGLDPMIASVYASTSILNQIYDTLIVKGDDGQFEPSLATEWKQVDDTTYDFTLRQGVKFADGSDLTPSDVIWSFNYVKEKSPQSKAAVLKNLTNVTDKGGNVIEFKFSQPTPSFLNTVGDRLSGFYIVDQQWYEKTSEADRQKTSNGTGPFALEAWNKGKDVKLTRNTHYWEKGKPYLDGIDFVKVADENALLALVQQGQADAAWFWKPELAEQAKSNGLTLGKLQQTSTRFLFIDPNYDDGTLNNIKVRQALSKAIDRDAIIKIGTSGRGAKTFANPPAVAGLDTPTDETPNTKYDPDGAKKLLAESGDPNPTISLAYGADTADAPVFELMKDQLSKVGITLELKPVPYEEIQGIFTTGDKYMADLVLVQDVIGADPASAFTWWLTTGSNVDRWGDNEQAASAKELLGKIETNADDTSRVKQINELNNLIAEQVLALTPFATPLDYQVWSSKVHGYQTDPGDSRYHFKDTWLSK</sequence>
<dbReference type="AlphaFoldDB" id="A0A7K3TA11"/>
<dbReference type="EMBL" id="WHZX01000002">
    <property type="protein sequence ID" value="NEG71292.1"/>
    <property type="molecule type" value="Genomic_DNA"/>
</dbReference>
<evidence type="ECO:0000256" key="2">
    <source>
        <dbReference type="ARBA" id="ARBA00022448"/>
    </source>
</evidence>
<name>A0A7K3TA11_9BIFI</name>
<keyword evidence="2" id="KW-0813">Transport</keyword>
<comment type="caution">
    <text evidence="6">The sequence shown here is derived from an EMBL/GenBank/DDBJ whole genome shotgun (WGS) entry which is preliminary data.</text>
</comment>
<dbReference type="Pfam" id="PF00496">
    <property type="entry name" value="SBP_bac_5"/>
    <property type="match status" value="1"/>
</dbReference>
<dbReference type="PANTHER" id="PTHR30290">
    <property type="entry name" value="PERIPLASMIC BINDING COMPONENT OF ABC TRANSPORTER"/>
    <property type="match status" value="1"/>
</dbReference>
<dbReference type="OrthoDB" id="3225986at2"/>
<gene>
    <name evidence="6" type="ORF">GFD24_03455</name>
</gene>
<feature type="region of interest" description="Disordered" evidence="4">
    <location>
        <begin position="474"/>
        <end position="493"/>
    </location>
</feature>
<reference evidence="6 7" key="1">
    <citation type="submission" date="2019-10" db="EMBL/GenBank/DDBJ databases">
        <title>Bifidobacterium from non-human primates.</title>
        <authorList>
            <person name="Modesto M."/>
        </authorList>
    </citation>
    <scope>NUCLEOTIDE SEQUENCE [LARGE SCALE GENOMIC DNA]</scope>
    <source>
        <strain evidence="6 7">TREM</strain>
    </source>
</reference>
<evidence type="ECO:0000313" key="6">
    <source>
        <dbReference type="EMBL" id="NEG71292.1"/>
    </source>
</evidence>
<dbReference type="Gene3D" id="3.10.105.10">
    <property type="entry name" value="Dipeptide-binding Protein, Domain 3"/>
    <property type="match status" value="1"/>
</dbReference>
<evidence type="ECO:0000313" key="7">
    <source>
        <dbReference type="Proteomes" id="UP000469943"/>
    </source>
</evidence>
<comment type="similarity">
    <text evidence="1">Belongs to the bacterial solute-binding protein 5 family.</text>
</comment>
<feature type="compositionally biased region" description="Low complexity" evidence="4">
    <location>
        <begin position="167"/>
        <end position="179"/>
    </location>
</feature>
<dbReference type="GO" id="GO:0015833">
    <property type="term" value="P:peptide transport"/>
    <property type="evidence" value="ECO:0007669"/>
    <property type="project" value="TreeGrafter"/>
</dbReference>